<evidence type="ECO:0000313" key="3">
    <source>
        <dbReference type="Proteomes" id="UP000670527"/>
    </source>
</evidence>
<proteinExistence type="predicted"/>
<reference evidence="2 3" key="1">
    <citation type="submission" date="2021-03" db="EMBL/GenBank/DDBJ databases">
        <authorList>
            <person name="Kim M.K."/>
        </authorList>
    </citation>
    <scope>NUCLEOTIDE SEQUENCE [LARGE SCALE GENOMIC DNA]</scope>
    <source>
        <strain evidence="2 3">BT507</strain>
    </source>
</reference>
<dbReference type="EMBL" id="JAGETX010000025">
    <property type="protein sequence ID" value="MBO3273153.1"/>
    <property type="molecule type" value="Genomic_DNA"/>
</dbReference>
<name>A0ABS3THN7_9BACT</name>
<feature type="chain" id="PRO_5045992340" description="Lipoprotein" evidence="1">
    <location>
        <begin position="19"/>
        <end position="180"/>
    </location>
</feature>
<keyword evidence="3" id="KW-1185">Reference proteome</keyword>
<feature type="signal peptide" evidence="1">
    <location>
        <begin position="1"/>
        <end position="18"/>
    </location>
</feature>
<comment type="caution">
    <text evidence="2">The sequence shown here is derived from an EMBL/GenBank/DDBJ whole genome shotgun (WGS) entry which is preliminary data.</text>
</comment>
<sequence>MSPKPTVLLLLSAVASLAACTPPYHPPQDRVEWHLMNHTGDTLLLTVRYRLDSAVVSASDVPRLRQAQTADSLGLPHLRIGGHQPLDHLARHQGHWYWVRNAYATALPYWSDASGNLHPAATNRTAGVITYKLVPGGGHEVAAQLCQPSCDTLPLAPASGQPTPSIRPGPTGLAYWNRTK</sequence>
<gene>
    <name evidence="2" type="ORF">J4D97_21060</name>
</gene>
<accession>A0ABS3THN7</accession>
<organism evidence="2 3">
    <name type="scientific">Hymenobacter defluvii</name>
    <dbReference type="NCBI Taxonomy" id="2054411"/>
    <lineage>
        <taxon>Bacteria</taxon>
        <taxon>Pseudomonadati</taxon>
        <taxon>Bacteroidota</taxon>
        <taxon>Cytophagia</taxon>
        <taxon>Cytophagales</taxon>
        <taxon>Hymenobacteraceae</taxon>
        <taxon>Hymenobacter</taxon>
    </lineage>
</organism>
<dbReference type="RefSeq" id="WP_208309297.1">
    <property type="nucleotide sequence ID" value="NZ_JAGETX010000025.1"/>
</dbReference>
<keyword evidence="1" id="KW-0732">Signal</keyword>
<protein>
    <recommendedName>
        <fullName evidence="4">Lipoprotein</fullName>
    </recommendedName>
</protein>
<evidence type="ECO:0000256" key="1">
    <source>
        <dbReference type="SAM" id="SignalP"/>
    </source>
</evidence>
<dbReference type="PROSITE" id="PS51257">
    <property type="entry name" value="PROKAR_LIPOPROTEIN"/>
    <property type="match status" value="1"/>
</dbReference>
<evidence type="ECO:0008006" key="4">
    <source>
        <dbReference type="Google" id="ProtNLM"/>
    </source>
</evidence>
<dbReference type="Proteomes" id="UP000670527">
    <property type="component" value="Unassembled WGS sequence"/>
</dbReference>
<evidence type="ECO:0000313" key="2">
    <source>
        <dbReference type="EMBL" id="MBO3273153.1"/>
    </source>
</evidence>